<name>A0A0D6PJS4_9PROT</name>
<dbReference type="GO" id="GO:0003677">
    <property type="term" value="F:DNA binding"/>
    <property type="evidence" value="ECO:0007669"/>
    <property type="project" value="InterPro"/>
</dbReference>
<keyword evidence="3" id="KW-1185">Reference proteome</keyword>
<dbReference type="PROSITE" id="PS50943">
    <property type="entry name" value="HTH_CROC1"/>
    <property type="match status" value="1"/>
</dbReference>
<protein>
    <recommendedName>
        <fullName evidence="1">HTH cro/C1-type domain-containing protein</fullName>
    </recommendedName>
</protein>
<dbReference type="InterPro" id="IPR001387">
    <property type="entry name" value="Cro/C1-type_HTH"/>
</dbReference>
<comment type="caution">
    <text evidence="2">The sequence shown here is derived from an EMBL/GenBank/DDBJ whole genome shotgun (WGS) entry which is preliminary data.</text>
</comment>
<evidence type="ECO:0000313" key="2">
    <source>
        <dbReference type="EMBL" id="GAN81453.1"/>
    </source>
</evidence>
<accession>A0A0D6PJS4</accession>
<dbReference type="RefSeq" id="WP_048879842.1">
    <property type="nucleotide sequence ID" value="NZ_BANC01000094.1"/>
</dbReference>
<dbReference type="InterPro" id="IPR010982">
    <property type="entry name" value="Lambda_DNA-bd_dom_sf"/>
</dbReference>
<proteinExistence type="predicted"/>
<dbReference type="AlphaFoldDB" id="A0A0D6PJS4"/>
<sequence>MITSGQIRAARGYLGITAEELANLAGVSRMTIVKAESMGPTETPPLNVSNLKAIEAALKNAGINFGLAGEVGFKPQQPF</sequence>
<dbReference type="Gene3D" id="1.10.260.40">
    <property type="entry name" value="lambda repressor-like DNA-binding domains"/>
    <property type="match status" value="1"/>
</dbReference>
<dbReference type="CDD" id="cd00093">
    <property type="entry name" value="HTH_XRE"/>
    <property type="match status" value="1"/>
</dbReference>
<feature type="domain" description="HTH cro/C1-type" evidence="1">
    <location>
        <begin position="7"/>
        <end position="37"/>
    </location>
</feature>
<dbReference type="EMBL" id="BANC01000094">
    <property type="protein sequence ID" value="GAN81453.1"/>
    <property type="molecule type" value="Genomic_DNA"/>
</dbReference>
<reference evidence="2 3" key="1">
    <citation type="submission" date="2012-11" db="EMBL/GenBank/DDBJ databases">
        <title>Whole genome sequence of Acidocella aminolytica 101 = DSM 11237.</title>
        <authorList>
            <person name="Azuma Y."/>
            <person name="Higashiura N."/>
            <person name="Hirakawa H."/>
            <person name="Matsushita K."/>
        </authorList>
    </citation>
    <scope>NUCLEOTIDE SEQUENCE [LARGE SCALE GENOMIC DNA]</scope>
    <source>
        <strain evidence="3">101 / DSM 11237</strain>
    </source>
</reference>
<dbReference type="SUPFAM" id="SSF47413">
    <property type="entry name" value="lambda repressor-like DNA-binding domains"/>
    <property type="match status" value="1"/>
</dbReference>
<gene>
    <name evidence="2" type="ORF">Aam_096_012</name>
</gene>
<dbReference type="Proteomes" id="UP000032668">
    <property type="component" value="Unassembled WGS sequence"/>
</dbReference>
<evidence type="ECO:0000313" key="3">
    <source>
        <dbReference type="Proteomes" id="UP000032668"/>
    </source>
</evidence>
<evidence type="ECO:0000259" key="1">
    <source>
        <dbReference type="PROSITE" id="PS50943"/>
    </source>
</evidence>
<organism evidence="2 3">
    <name type="scientific">Acidocella aminolytica 101 = DSM 11237</name>
    <dbReference type="NCBI Taxonomy" id="1120923"/>
    <lineage>
        <taxon>Bacteria</taxon>
        <taxon>Pseudomonadati</taxon>
        <taxon>Pseudomonadota</taxon>
        <taxon>Alphaproteobacteria</taxon>
        <taxon>Acetobacterales</taxon>
        <taxon>Acidocellaceae</taxon>
        <taxon>Acidocella</taxon>
    </lineage>
</organism>
<dbReference type="OrthoDB" id="4419620at2"/>